<accession>A0A2I0CQZ5</accession>
<dbReference type="RefSeq" id="WP_101193294.1">
    <property type="nucleotide sequence ID" value="NZ_PIYS01000012.1"/>
</dbReference>
<dbReference type="Pfam" id="PF01817">
    <property type="entry name" value="CM_2"/>
    <property type="match status" value="1"/>
</dbReference>
<dbReference type="EC" id="5.4.99.5" evidence="1"/>
<dbReference type="SUPFAM" id="SSF48600">
    <property type="entry name" value="Chorismate mutase II"/>
    <property type="match status" value="1"/>
</dbReference>
<dbReference type="Proteomes" id="UP000242861">
    <property type="component" value="Unassembled WGS sequence"/>
</dbReference>
<gene>
    <name evidence="3" type="ORF">CW360_07615</name>
</gene>
<dbReference type="PROSITE" id="PS51168">
    <property type="entry name" value="CHORISMATE_MUT_2"/>
    <property type="match status" value="1"/>
</dbReference>
<name>A0A2I0CQZ5_9PSED</name>
<feature type="domain" description="Chorismate mutase" evidence="2">
    <location>
        <begin position="1"/>
        <end position="75"/>
    </location>
</feature>
<dbReference type="SMART" id="SM00830">
    <property type="entry name" value="CM_2"/>
    <property type="match status" value="1"/>
</dbReference>
<dbReference type="GO" id="GO:0004106">
    <property type="term" value="F:chorismate mutase activity"/>
    <property type="evidence" value="ECO:0007669"/>
    <property type="project" value="UniProtKB-EC"/>
</dbReference>
<sequence length="85" mass="9470">MDRAIFTLLAQRDRLVAQAAFFKTITNKLRATGRVAQVIAQAITRAQTKSVHPKVVDRIYRTMIAALIEAELEEHAVLNAQASHT</sequence>
<dbReference type="GO" id="GO:0046417">
    <property type="term" value="P:chorismate metabolic process"/>
    <property type="evidence" value="ECO:0007669"/>
    <property type="project" value="InterPro"/>
</dbReference>
<evidence type="ECO:0000313" key="4">
    <source>
        <dbReference type="Proteomes" id="UP000242861"/>
    </source>
</evidence>
<dbReference type="Gene3D" id="1.20.59.10">
    <property type="entry name" value="Chorismate mutase"/>
    <property type="match status" value="1"/>
</dbReference>
<proteinExistence type="predicted"/>
<reference evidence="4" key="1">
    <citation type="submission" date="2017-12" db="EMBL/GenBank/DDBJ databases">
        <authorList>
            <person name="Yu X.-Y."/>
        </authorList>
    </citation>
    <scope>NUCLEOTIDE SEQUENCE [LARGE SCALE GENOMIC DNA]</scope>
    <source>
        <strain evidence="4">ZYSR67-Z</strain>
    </source>
</reference>
<evidence type="ECO:0000256" key="1">
    <source>
        <dbReference type="ARBA" id="ARBA00012404"/>
    </source>
</evidence>
<evidence type="ECO:0000259" key="2">
    <source>
        <dbReference type="PROSITE" id="PS51168"/>
    </source>
</evidence>
<comment type="caution">
    <text evidence="3">The sequence shown here is derived from an EMBL/GenBank/DDBJ whole genome shotgun (WGS) entry which is preliminary data.</text>
</comment>
<evidence type="ECO:0000313" key="3">
    <source>
        <dbReference type="EMBL" id="PKF71585.1"/>
    </source>
</evidence>
<dbReference type="InterPro" id="IPR002701">
    <property type="entry name" value="CM_II_prokaryot"/>
</dbReference>
<protein>
    <recommendedName>
        <fullName evidence="1">chorismate mutase</fullName>
        <ecNumber evidence="1">5.4.99.5</ecNumber>
    </recommendedName>
</protein>
<dbReference type="InterPro" id="IPR036263">
    <property type="entry name" value="Chorismate_II_sf"/>
</dbReference>
<dbReference type="InterPro" id="IPR036979">
    <property type="entry name" value="CM_dom_sf"/>
</dbReference>
<organism evidence="3 4">
    <name type="scientific">Pseudomonas fluvialis</name>
    <dbReference type="NCBI Taxonomy" id="1793966"/>
    <lineage>
        <taxon>Bacteria</taxon>
        <taxon>Pseudomonadati</taxon>
        <taxon>Pseudomonadota</taxon>
        <taxon>Gammaproteobacteria</taxon>
        <taxon>Pseudomonadales</taxon>
        <taxon>Pseudomonadaceae</taxon>
        <taxon>Pseudomonas</taxon>
    </lineage>
</organism>
<dbReference type="AlphaFoldDB" id="A0A2I0CQZ5"/>
<dbReference type="EMBL" id="PIYS01000012">
    <property type="protein sequence ID" value="PKF71585.1"/>
    <property type="molecule type" value="Genomic_DNA"/>
</dbReference>